<sequence length="929" mass="108544">MSGEDEEQRVSAEELRQRLYRSFKQKGVLDAVKTQLRNQLIVELQRESLPRPSSEKSHSLLVLASNSLVIDHLQRSGYEYTLSVFYPECGIGKEKVFSTKDVLRLLRISPHSPVYRNLDIHSGQKGLLMTLLSELIDHRLQSRARDADTQTSDTPDYRESIVKKLQVIDEEYEVLRQRGQRWASVEAKLAEYRKEMEEQAQAELKSKIQHFQEVAISRVRMEEWEKCRQEVLEVRRQLERNYEMKSEALMSREKNAIERLQKQQQIEETELHGQRQALLREIESVRGRDAELRLRVEAFENSCKLHEEKMRSSEELLRKRELDVRKMEETYELKLNSEIRKHQLELKEDYGRRTKALTASENKNKEETARIQREAAVVDARREEHERVVRELARVQEELESARGNVCALQQQNAALKETLEGVSDYATVRSERVELQAEVRLLKRQLEESQEEKQRLRQELNTPSPELLTLQVELKRLEVSRRLDQEDFQNQKQVLHGQLAQEVERCAQLKAQLLECEERTRWMSTHAEELKQQLRHTQQALENEVLRNPKPSLVDRSVLDLDPASVVSTDVYVEGYRDDLCDPGIATRGRRGCWTEGEEMVAAALSRIQELEKEAETLEEAYRSYRRKGVASHIPFKGTSPPPPCTPATFARPIGAAKNRVVTEDVYAMTELNQRPPGHMTPPTVGSPPIRRLSSTPVSAFKTKPRAHTEQEVMFSGLSSQSEVSPIPVVSSEEHTHITPPSSPQLKSTARDNCSPPKLQMISSSSQESSPQPEKISLQDLTEPQTDFPYGSEQRIAETHTPAEQHDVVQSAAGKKHEEEEEERRMKKEEEEERRMKEEEEEERRMKEEEERRWQEERRMKEERRKSEREEAQERERRELERLQQELLQQEDLHDREEEEEEKEEEEKEEEPGGETENRDERTEGSYE</sequence>
<organism evidence="1 2">
    <name type="scientific">Pangasius djambal</name>
    <dbReference type="NCBI Taxonomy" id="1691987"/>
    <lineage>
        <taxon>Eukaryota</taxon>
        <taxon>Metazoa</taxon>
        <taxon>Chordata</taxon>
        <taxon>Craniata</taxon>
        <taxon>Vertebrata</taxon>
        <taxon>Euteleostomi</taxon>
        <taxon>Actinopterygii</taxon>
        <taxon>Neopterygii</taxon>
        <taxon>Teleostei</taxon>
        <taxon>Ostariophysi</taxon>
        <taxon>Siluriformes</taxon>
        <taxon>Pangasiidae</taxon>
        <taxon>Pangasius</taxon>
    </lineage>
</organism>
<gene>
    <name evidence="1" type="ORF">PDJAM_G00207240</name>
</gene>
<evidence type="ECO:0000313" key="2">
    <source>
        <dbReference type="Proteomes" id="UP000830395"/>
    </source>
</evidence>
<protein>
    <submittedName>
        <fullName evidence="1">Uncharacterized protein</fullName>
    </submittedName>
</protein>
<reference evidence="1" key="1">
    <citation type="submission" date="2020-02" db="EMBL/GenBank/DDBJ databases">
        <title>Genome sequencing of the panga catfish, Pangasius djambal.</title>
        <authorList>
            <person name="Wen M."/>
            <person name="Zahm M."/>
            <person name="Roques C."/>
            <person name="Cabau C."/>
            <person name="Klopp C."/>
            <person name="Donnadieu C."/>
            <person name="Jouanno E."/>
            <person name="Avarre J.-C."/>
            <person name="Campet M."/>
            <person name="Ha T."/>
            <person name="Dugue R."/>
            <person name="Lampietro C."/>
            <person name="Louis A."/>
            <person name="Herpin A."/>
            <person name="Echchiki A."/>
            <person name="Berthelot C."/>
            <person name="Parey E."/>
            <person name="Roest-Crollius H."/>
            <person name="Braasch I."/>
            <person name="Postlethwait J.H."/>
            <person name="Bobe J."/>
            <person name="Montfort J."/>
            <person name="Bouchez O."/>
            <person name="Begum T."/>
            <person name="Schartl M."/>
            <person name="Gustiano R."/>
            <person name="Guiguen Y."/>
        </authorList>
    </citation>
    <scope>NUCLEOTIDE SEQUENCE</scope>
    <source>
        <strain evidence="1">Pdj_M5554</strain>
    </source>
</reference>
<comment type="caution">
    <text evidence="1">The sequence shown here is derived from an EMBL/GenBank/DDBJ whole genome shotgun (WGS) entry which is preliminary data.</text>
</comment>
<keyword evidence="2" id="KW-1185">Reference proteome</keyword>
<name>A0ACC5YAG0_9TELE</name>
<accession>A0ACC5YAG0</accession>
<dbReference type="EMBL" id="CM040979">
    <property type="protein sequence ID" value="MCJ8732101.1"/>
    <property type="molecule type" value="Genomic_DNA"/>
</dbReference>
<evidence type="ECO:0000313" key="1">
    <source>
        <dbReference type="EMBL" id="MCJ8732101.1"/>
    </source>
</evidence>
<dbReference type="Proteomes" id="UP000830395">
    <property type="component" value="Chromosome 5"/>
</dbReference>
<proteinExistence type="predicted"/>